<keyword evidence="5 8" id="KW-1133">Transmembrane helix</keyword>
<organism evidence="9 10">
    <name type="scientific">Microterricola viridarii</name>
    <dbReference type="NCBI Taxonomy" id="412690"/>
    <lineage>
        <taxon>Bacteria</taxon>
        <taxon>Bacillati</taxon>
        <taxon>Actinomycetota</taxon>
        <taxon>Actinomycetes</taxon>
        <taxon>Micrococcales</taxon>
        <taxon>Microbacteriaceae</taxon>
        <taxon>Microterricola</taxon>
    </lineage>
</organism>
<dbReference type="Proteomes" id="UP000058305">
    <property type="component" value="Chromosome"/>
</dbReference>
<dbReference type="InterPro" id="IPR018584">
    <property type="entry name" value="GT87"/>
</dbReference>
<feature type="transmembrane region" description="Helical" evidence="8">
    <location>
        <begin position="396"/>
        <end position="420"/>
    </location>
</feature>
<name>A0A0Y0NDR1_9MICO</name>
<dbReference type="EMBL" id="CP014145">
    <property type="protein sequence ID" value="AMB57896.1"/>
    <property type="molecule type" value="Genomic_DNA"/>
</dbReference>
<evidence type="ECO:0000256" key="8">
    <source>
        <dbReference type="SAM" id="Phobius"/>
    </source>
</evidence>
<sequence length="432" mass="46027">MASMPEPSAPLAGAPVATRPAWPSAGVLRHPLTLWAAFALVHTVLVLLCLHAPGWPLGDVEVVYKFWVAQAVAGGNQVGIDEAWVYPILAYLPMALANLLGPGLYVQTWLGLVVALNAAAFAVLIGGLRRRPARPRWRVTAAWWWLGFLLLLGPIALARIDAVTIPLAIVGLLLAAGRPVLGVALLTVAAWVKVWPAALVGALFVAARARARVWQSALVVSGIVVLVSVVLGGGAYVLGFVGEQTGRGLQIEAPIATPWLWQTAAGVPGVGIYYDFDILTYQLHGAGTGWASALATPLMAVAAAAVLLLAVLRHRAGAHYTRLVPPLALALVLVFIVFNKVGSPQFMTWLAAPVILGLVYRGRQWRLPAALALTLAALTQLIYPYLYGALLAAEPWMVFVITLRNLLELVLLGWAVRAVFLSNRGPLLRTIP</sequence>
<evidence type="ECO:0000256" key="7">
    <source>
        <dbReference type="ARBA" id="ARBA00024033"/>
    </source>
</evidence>
<feature type="transmembrane region" description="Helical" evidence="8">
    <location>
        <begin position="106"/>
        <end position="128"/>
    </location>
</feature>
<keyword evidence="3" id="KW-0808">Transferase</keyword>
<evidence type="ECO:0000256" key="1">
    <source>
        <dbReference type="ARBA" id="ARBA00004651"/>
    </source>
</evidence>
<comment type="similarity">
    <text evidence="7">Belongs to the glycosyltransferase 87 family.</text>
</comment>
<feature type="transmembrane region" description="Helical" evidence="8">
    <location>
        <begin position="32"/>
        <end position="50"/>
    </location>
</feature>
<proteinExistence type="inferred from homology"/>
<feature type="transmembrane region" description="Helical" evidence="8">
    <location>
        <begin position="83"/>
        <end position="100"/>
    </location>
</feature>
<feature type="transmembrane region" description="Helical" evidence="8">
    <location>
        <begin position="140"/>
        <end position="160"/>
    </location>
</feature>
<evidence type="ECO:0000313" key="9">
    <source>
        <dbReference type="EMBL" id="AMB57896.1"/>
    </source>
</evidence>
<evidence type="ECO:0000313" key="10">
    <source>
        <dbReference type="Proteomes" id="UP000058305"/>
    </source>
</evidence>
<reference evidence="9 10" key="1">
    <citation type="journal article" date="2016" name="J. Biotechnol.">
        <title>First complete genome sequence of a species in the genus Microterricola, an extremophilic cold active enzyme producing bacterial strain ERGS5:02 isolated from Sikkim Himalaya.</title>
        <authorList>
            <person name="Himanshu"/>
            <person name="Swarnkar M.K."/>
            <person name="Singh D."/>
            <person name="Kumar R."/>
        </authorList>
    </citation>
    <scope>NUCLEOTIDE SEQUENCE [LARGE SCALE GENOMIC DNA]</scope>
    <source>
        <strain evidence="9 10">ERGS5:02</strain>
    </source>
</reference>
<evidence type="ECO:0000256" key="2">
    <source>
        <dbReference type="ARBA" id="ARBA00022475"/>
    </source>
</evidence>
<keyword evidence="10" id="KW-1185">Reference proteome</keyword>
<evidence type="ECO:0008006" key="11">
    <source>
        <dbReference type="Google" id="ProtNLM"/>
    </source>
</evidence>
<dbReference type="Pfam" id="PF09594">
    <property type="entry name" value="GT87"/>
    <property type="match status" value="1"/>
</dbReference>
<evidence type="ECO:0000256" key="3">
    <source>
        <dbReference type="ARBA" id="ARBA00022679"/>
    </source>
</evidence>
<keyword evidence="2" id="KW-1003">Cell membrane</keyword>
<feature type="transmembrane region" description="Helical" evidence="8">
    <location>
        <begin position="180"/>
        <end position="205"/>
    </location>
</feature>
<dbReference type="KEGG" id="mvd:AWU67_02335"/>
<dbReference type="GO" id="GO:0005886">
    <property type="term" value="C:plasma membrane"/>
    <property type="evidence" value="ECO:0007669"/>
    <property type="project" value="UniProtKB-SubCell"/>
</dbReference>
<protein>
    <recommendedName>
        <fullName evidence="11">DUF2029 domain-containing protein</fullName>
    </recommendedName>
</protein>
<evidence type="ECO:0000256" key="4">
    <source>
        <dbReference type="ARBA" id="ARBA00022692"/>
    </source>
</evidence>
<feature type="transmembrane region" description="Helical" evidence="8">
    <location>
        <begin position="346"/>
        <end position="362"/>
    </location>
</feature>
<dbReference type="GO" id="GO:0016758">
    <property type="term" value="F:hexosyltransferase activity"/>
    <property type="evidence" value="ECO:0007669"/>
    <property type="project" value="InterPro"/>
</dbReference>
<gene>
    <name evidence="9" type="ORF">AWU67_02335</name>
</gene>
<reference evidence="10" key="2">
    <citation type="submission" date="2016-01" db="EMBL/GenBank/DDBJ databases">
        <title>First complete genome sequence of a species in the genus Microterricola, an extremophilic cold active enzyme producing strain ERGS5:02 isolated from Sikkim Himalaya.</title>
        <authorList>
            <person name="Kumar R."/>
            <person name="Singh D."/>
            <person name="Swarnkar M.K."/>
        </authorList>
    </citation>
    <scope>NUCLEOTIDE SEQUENCE [LARGE SCALE GENOMIC DNA]</scope>
    <source>
        <strain evidence="10">ERGS5:02</strain>
    </source>
</reference>
<accession>A0A0Y0NDR1</accession>
<feature type="transmembrane region" description="Helical" evidence="8">
    <location>
        <begin position="369"/>
        <end position="390"/>
    </location>
</feature>
<feature type="transmembrane region" description="Helical" evidence="8">
    <location>
        <begin position="290"/>
        <end position="311"/>
    </location>
</feature>
<evidence type="ECO:0000256" key="5">
    <source>
        <dbReference type="ARBA" id="ARBA00022989"/>
    </source>
</evidence>
<feature type="transmembrane region" description="Helical" evidence="8">
    <location>
        <begin position="217"/>
        <end position="238"/>
    </location>
</feature>
<comment type="subcellular location">
    <subcellularLocation>
        <location evidence="1">Cell membrane</location>
        <topology evidence="1">Multi-pass membrane protein</topology>
    </subcellularLocation>
</comment>
<dbReference type="AlphaFoldDB" id="A0A0Y0NDR1"/>
<feature type="transmembrane region" description="Helical" evidence="8">
    <location>
        <begin position="323"/>
        <end position="340"/>
    </location>
</feature>
<keyword evidence="4 8" id="KW-0812">Transmembrane</keyword>
<keyword evidence="6 8" id="KW-0472">Membrane</keyword>
<evidence type="ECO:0000256" key="6">
    <source>
        <dbReference type="ARBA" id="ARBA00023136"/>
    </source>
</evidence>